<accession>A0ABW6WFM5</accession>
<evidence type="ECO:0000313" key="4">
    <source>
        <dbReference type="Proteomes" id="UP001602245"/>
    </source>
</evidence>
<feature type="domain" description="HTH cro/C1-type" evidence="2">
    <location>
        <begin position="21"/>
        <end position="88"/>
    </location>
</feature>
<dbReference type="SUPFAM" id="SSF47413">
    <property type="entry name" value="lambda repressor-like DNA-binding domains"/>
    <property type="match status" value="1"/>
</dbReference>
<dbReference type="Pfam" id="PF01381">
    <property type="entry name" value="HTH_3"/>
    <property type="match status" value="1"/>
</dbReference>
<comment type="caution">
    <text evidence="3">The sequence shown here is derived from an EMBL/GenBank/DDBJ whole genome shotgun (WGS) entry which is preliminary data.</text>
</comment>
<organism evidence="3 4">
    <name type="scientific">Paractinoplanes globisporus</name>
    <dbReference type="NCBI Taxonomy" id="113565"/>
    <lineage>
        <taxon>Bacteria</taxon>
        <taxon>Bacillati</taxon>
        <taxon>Actinomycetota</taxon>
        <taxon>Actinomycetes</taxon>
        <taxon>Micromonosporales</taxon>
        <taxon>Micromonosporaceae</taxon>
        <taxon>Paractinoplanes</taxon>
    </lineage>
</organism>
<proteinExistence type="predicted"/>
<dbReference type="PROSITE" id="PS50943">
    <property type="entry name" value="HTH_CROC1"/>
    <property type="match status" value="1"/>
</dbReference>
<dbReference type="InterPro" id="IPR010982">
    <property type="entry name" value="Lambda_DNA-bd_dom_sf"/>
</dbReference>
<dbReference type="RefSeq" id="WP_157295855.1">
    <property type="nucleotide sequence ID" value="NZ_JBIAZU010000003.1"/>
</dbReference>
<keyword evidence="4" id="KW-1185">Reference proteome</keyword>
<name>A0ABW6WFM5_9ACTN</name>
<feature type="region of interest" description="Disordered" evidence="1">
    <location>
        <begin position="96"/>
        <end position="126"/>
    </location>
</feature>
<evidence type="ECO:0000256" key="1">
    <source>
        <dbReference type="SAM" id="MobiDB-lite"/>
    </source>
</evidence>
<gene>
    <name evidence="3" type="ORF">ACFY35_20500</name>
</gene>
<dbReference type="EMBL" id="JBIAZU010000003">
    <property type="protein sequence ID" value="MFF5291828.1"/>
    <property type="molecule type" value="Genomic_DNA"/>
</dbReference>
<reference evidence="3 4" key="1">
    <citation type="submission" date="2024-10" db="EMBL/GenBank/DDBJ databases">
        <title>The Natural Products Discovery Center: Release of the First 8490 Sequenced Strains for Exploring Actinobacteria Biosynthetic Diversity.</title>
        <authorList>
            <person name="Kalkreuter E."/>
            <person name="Kautsar S.A."/>
            <person name="Yang D."/>
            <person name="Bader C.D."/>
            <person name="Teijaro C.N."/>
            <person name="Fluegel L."/>
            <person name="Davis C.M."/>
            <person name="Simpson J.R."/>
            <person name="Lauterbach L."/>
            <person name="Steele A.D."/>
            <person name="Gui C."/>
            <person name="Meng S."/>
            <person name="Li G."/>
            <person name="Viehrig K."/>
            <person name="Ye F."/>
            <person name="Su P."/>
            <person name="Kiefer A.F."/>
            <person name="Nichols A."/>
            <person name="Cepeda A.J."/>
            <person name="Yan W."/>
            <person name="Fan B."/>
            <person name="Jiang Y."/>
            <person name="Adhikari A."/>
            <person name="Zheng C.-J."/>
            <person name="Schuster L."/>
            <person name="Cowan T.M."/>
            <person name="Smanski M.J."/>
            <person name="Chevrette M.G."/>
            <person name="De Carvalho L.P.S."/>
            <person name="Shen B."/>
        </authorList>
    </citation>
    <scope>NUCLEOTIDE SEQUENCE [LARGE SCALE GENOMIC DNA]</scope>
    <source>
        <strain evidence="3 4">NPDC000087</strain>
    </source>
</reference>
<dbReference type="Gene3D" id="1.10.260.40">
    <property type="entry name" value="lambda repressor-like DNA-binding domains"/>
    <property type="match status" value="1"/>
</dbReference>
<protein>
    <submittedName>
        <fullName evidence="3">Helix-turn-helix domain-containing protein</fullName>
    </submittedName>
</protein>
<dbReference type="CDD" id="cd00093">
    <property type="entry name" value="HTH_XRE"/>
    <property type="match status" value="1"/>
</dbReference>
<dbReference type="SMART" id="SM00530">
    <property type="entry name" value="HTH_XRE"/>
    <property type="match status" value="1"/>
</dbReference>
<evidence type="ECO:0000313" key="3">
    <source>
        <dbReference type="EMBL" id="MFF5291828.1"/>
    </source>
</evidence>
<dbReference type="Proteomes" id="UP001602245">
    <property type="component" value="Unassembled WGS sequence"/>
</dbReference>
<sequence>MDQSSRKAGGPSEGVSFARRLRRARMARKWGQLGLAERMYKVGLDYGGSATVTSLKGMISKWERGEKSVGQDNLHLLAETLGIPVEDLGVPVDPDFVWQKSTAEDAPPSPADPADNIQSDEDDPDA</sequence>
<dbReference type="InterPro" id="IPR001387">
    <property type="entry name" value="Cro/C1-type_HTH"/>
</dbReference>
<evidence type="ECO:0000259" key="2">
    <source>
        <dbReference type="PROSITE" id="PS50943"/>
    </source>
</evidence>